<dbReference type="AlphaFoldDB" id="A0A151AMP5"/>
<dbReference type="InterPro" id="IPR025893">
    <property type="entry name" value="Tocopherol_cyclase"/>
</dbReference>
<keyword evidence="2" id="KW-1185">Reference proteome</keyword>
<dbReference type="SUPFAM" id="SSF159245">
    <property type="entry name" value="AttH-like"/>
    <property type="match status" value="1"/>
</dbReference>
<gene>
    <name evidence="1" type="ORF">CLCOL_13440</name>
</gene>
<dbReference type="Proteomes" id="UP000075374">
    <property type="component" value="Unassembled WGS sequence"/>
</dbReference>
<organism evidence="1 2">
    <name type="scientific">Clostridium colicanis DSM 13634</name>
    <dbReference type="NCBI Taxonomy" id="1121305"/>
    <lineage>
        <taxon>Bacteria</taxon>
        <taxon>Bacillati</taxon>
        <taxon>Bacillota</taxon>
        <taxon>Clostridia</taxon>
        <taxon>Eubacteriales</taxon>
        <taxon>Clostridiaceae</taxon>
        <taxon>Clostridium</taxon>
    </lineage>
</organism>
<dbReference type="PANTHER" id="PTHR35309:SF4">
    <property type="entry name" value="TOCOPHEROL CYCLASE"/>
    <property type="match status" value="1"/>
</dbReference>
<dbReference type="PANTHER" id="PTHR35309">
    <property type="match status" value="1"/>
</dbReference>
<reference evidence="1 2" key="1">
    <citation type="submission" date="2016-02" db="EMBL/GenBank/DDBJ databases">
        <title>Genome sequence of Clostridium colicanis DSM 13634.</title>
        <authorList>
            <person name="Poehlein A."/>
            <person name="Daniel R."/>
        </authorList>
    </citation>
    <scope>NUCLEOTIDE SEQUENCE [LARGE SCALE GENOMIC DNA]</scope>
    <source>
        <strain evidence="1 2">DSM 13634</strain>
    </source>
</reference>
<evidence type="ECO:0000313" key="1">
    <source>
        <dbReference type="EMBL" id="KYH28904.1"/>
    </source>
</evidence>
<dbReference type="RefSeq" id="WP_061858207.1">
    <property type="nucleotide sequence ID" value="NZ_LTBB01000006.1"/>
</dbReference>
<proteinExistence type="predicted"/>
<dbReference type="GO" id="GO:0009976">
    <property type="term" value="F:tocopherol cyclase activity"/>
    <property type="evidence" value="ECO:0007669"/>
    <property type="project" value="InterPro"/>
</dbReference>
<accession>A0A151AMP5</accession>
<dbReference type="Pfam" id="PF14249">
    <property type="entry name" value="Tocopherol_cycl"/>
    <property type="match status" value="1"/>
</dbReference>
<dbReference type="PATRIC" id="fig|1121305.3.peg.1348"/>
<sequence>MLGYIRNPDLYHGENKKSNFFEGWYFKLVHPKKELIYAFIPGIFLSDKREYSHSFIQVIKAKESSFEYIKFEKDDFRARKSEFHIDIGENSFSLNKMKLNIKCKEDSFFGTLYFKDIVKWPDSFINPGSMGFYNYLNFMQCYSQVCALHGNIVGSIRINHKIVDFTGGKLYVEKNWGKNFPYSYIWIQGNCFENGEVSLSCSIGHVPFLFTSFTGFLIGIYVNGEFYKFTTINRSTISINFEEKKLFVEASNKDYFLKVEVLNKEGTFMNLYAPRDNSMVPIARESLQGSLIVNLYDKKKDCMIFKGKCSYAGIEFSGDYKNLV</sequence>
<name>A0A151AMP5_9CLOT</name>
<evidence type="ECO:0008006" key="3">
    <source>
        <dbReference type="Google" id="ProtNLM"/>
    </source>
</evidence>
<comment type="caution">
    <text evidence="1">The sequence shown here is derived from an EMBL/GenBank/DDBJ whole genome shotgun (WGS) entry which is preliminary data.</text>
</comment>
<protein>
    <recommendedName>
        <fullName evidence="3">Tocopherol cyclase</fullName>
    </recommendedName>
</protein>
<dbReference type="EMBL" id="LTBB01000006">
    <property type="protein sequence ID" value="KYH28904.1"/>
    <property type="molecule type" value="Genomic_DNA"/>
</dbReference>
<evidence type="ECO:0000313" key="2">
    <source>
        <dbReference type="Proteomes" id="UP000075374"/>
    </source>
</evidence>